<protein>
    <submittedName>
        <fullName evidence="1">Uncharacterized protein</fullName>
    </submittedName>
</protein>
<dbReference type="Proteomes" id="UP000824134">
    <property type="component" value="Unassembled WGS sequence"/>
</dbReference>
<evidence type="ECO:0000313" key="1">
    <source>
        <dbReference type="EMBL" id="HIY94944.1"/>
    </source>
</evidence>
<dbReference type="EMBL" id="DXCN01000039">
    <property type="protein sequence ID" value="HIY94944.1"/>
    <property type="molecule type" value="Genomic_DNA"/>
</dbReference>
<accession>A0A9D1ZVS0</accession>
<gene>
    <name evidence="1" type="ORF">H9821_04675</name>
</gene>
<dbReference type="InterPro" id="IPR058154">
    <property type="entry name" value="Bxb1_TTP-like"/>
</dbReference>
<name>A0A9D1ZVS0_9MICC</name>
<comment type="caution">
    <text evidence="1">The sequence shown here is derived from an EMBL/GenBank/DDBJ whole genome shotgun (WGS) entry which is preliminary data.</text>
</comment>
<sequence>MANKSSDVVVPGHGAIFVSVSESAEPFNPEGVVIGDPKTWPKEWQALGHTSRENLWKFTREGGEPKAIGSFEEDAVESIIEDPEINGFECALLEISQEKMQLAYGEGEWDDELKMYQYDEAQPTTKSVQIVFVQGAKKRAGWYGRRCEIKAGSAPELNTSYFFETPIKGTVMSPGDGNRKQGWLATRPYKKAELNPDAAAA</sequence>
<proteinExistence type="predicted"/>
<reference evidence="1" key="1">
    <citation type="journal article" date="2021" name="PeerJ">
        <title>Extensive microbial diversity within the chicken gut microbiome revealed by metagenomics and culture.</title>
        <authorList>
            <person name="Gilroy R."/>
            <person name="Ravi A."/>
            <person name="Getino M."/>
            <person name="Pursley I."/>
            <person name="Horton D.L."/>
            <person name="Alikhan N.F."/>
            <person name="Baker D."/>
            <person name="Gharbi K."/>
            <person name="Hall N."/>
            <person name="Watson M."/>
            <person name="Adriaenssens E.M."/>
            <person name="Foster-Nyarko E."/>
            <person name="Jarju S."/>
            <person name="Secka A."/>
            <person name="Antonio M."/>
            <person name="Oren A."/>
            <person name="Chaudhuri R.R."/>
            <person name="La Ragione R."/>
            <person name="Hildebrand F."/>
            <person name="Pallen M.J."/>
        </authorList>
    </citation>
    <scope>NUCLEOTIDE SEQUENCE</scope>
    <source>
        <strain evidence="1">ChiHjej12B11-9195</strain>
    </source>
</reference>
<dbReference type="AlphaFoldDB" id="A0A9D1ZVS0"/>
<dbReference type="Pfam" id="PF25681">
    <property type="entry name" value="Phage_TTP_17"/>
    <property type="match status" value="1"/>
</dbReference>
<evidence type="ECO:0000313" key="2">
    <source>
        <dbReference type="Proteomes" id="UP000824134"/>
    </source>
</evidence>
<organism evidence="1 2">
    <name type="scientific">Candidatus Rothia avicola</name>
    <dbReference type="NCBI Taxonomy" id="2840478"/>
    <lineage>
        <taxon>Bacteria</taxon>
        <taxon>Bacillati</taxon>
        <taxon>Actinomycetota</taxon>
        <taxon>Actinomycetes</taxon>
        <taxon>Micrococcales</taxon>
        <taxon>Micrococcaceae</taxon>
        <taxon>Rothia</taxon>
    </lineage>
</organism>
<reference evidence="1" key="2">
    <citation type="submission" date="2021-04" db="EMBL/GenBank/DDBJ databases">
        <authorList>
            <person name="Gilroy R."/>
        </authorList>
    </citation>
    <scope>NUCLEOTIDE SEQUENCE</scope>
    <source>
        <strain evidence="1">ChiHjej12B11-9195</strain>
    </source>
</reference>